<reference evidence="7 8" key="1">
    <citation type="journal article" date="2018" name="Arch. Microbiol.">
        <title>New insights into the metabolic potential of the phototrophic purple bacterium Rhodopila globiformis DSM 161(T) from its draft genome sequence and evidence for a vanadium-dependent nitrogenase.</title>
        <authorList>
            <person name="Imhoff J.F."/>
            <person name="Rahn T."/>
            <person name="Kunzel S."/>
            <person name="Neulinger S.C."/>
        </authorList>
    </citation>
    <scope>NUCLEOTIDE SEQUENCE [LARGE SCALE GENOMIC DNA]</scope>
    <source>
        <strain evidence="7 8">DSM 161</strain>
    </source>
</reference>
<dbReference type="HAMAP" id="MF_02071">
    <property type="entry name" value="RlpA"/>
    <property type="match status" value="1"/>
</dbReference>
<feature type="domain" description="RlpA-like protein double-psi beta-barrel" evidence="6">
    <location>
        <begin position="57"/>
        <end position="139"/>
    </location>
</feature>
<keyword evidence="2 3" id="KW-0961">Cell wall biogenesis/degradation</keyword>
<dbReference type="CDD" id="cd22268">
    <property type="entry name" value="DPBB_RlpA-like"/>
    <property type="match status" value="1"/>
</dbReference>
<keyword evidence="1 3" id="KW-0456">Lyase</keyword>
<feature type="region of interest" description="Disordered" evidence="5">
    <location>
        <begin position="1"/>
        <end position="49"/>
    </location>
</feature>
<dbReference type="InterPro" id="IPR012997">
    <property type="entry name" value="RplA"/>
</dbReference>
<feature type="region of interest" description="Disordered" evidence="5">
    <location>
        <begin position="140"/>
        <end position="161"/>
    </location>
</feature>
<comment type="similarity">
    <text evidence="3 4">Belongs to the RlpA family.</text>
</comment>
<dbReference type="InterPro" id="IPR036908">
    <property type="entry name" value="RlpA-like_sf"/>
</dbReference>
<comment type="caution">
    <text evidence="7">The sequence shown here is derived from an EMBL/GenBank/DDBJ whole genome shotgun (WGS) entry which is preliminary data.</text>
</comment>
<keyword evidence="8" id="KW-1185">Reference proteome</keyword>
<dbReference type="AlphaFoldDB" id="A0A2S6MV22"/>
<evidence type="ECO:0000259" key="6">
    <source>
        <dbReference type="Pfam" id="PF03330"/>
    </source>
</evidence>
<dbReference type="PANTHER" id="PTHR34183">
    <property type="entry name" value="ENDOLYTIC PEPTIDOGLYCAN TRANSGLYCOSYLASE RLPA"/>
    <property type="match status" value="1"/>
</dbReference>
<dbReference type="Gene3D" id="2.40.40.10">
    <property type="entry name" value="RlpA-like domain"/>
    <property type="match status" value="1"/>
</dbReference>
<evidence type="ECO:0000256" key="1">
    <source>
        <dbReference type="ARBA" id="ARBA00023239"/>
    </source>
</evidence>
<comment type="function">
    <text evidence="3">Lytic transglycosylase with a strong preference for naked glycan strands that lack stem peptides.</text>
</comment>
<evidence type="ECO:0000313" key="7">
    <source>
        <dbReference type="EMBL" id="PPQ26211.1"/>
    </source>
</evidence>
<sequence>MSLVTGTPIAAIAAPPPDSAAARQEAERLNSLPPVRPPNAVRIDHSGRKEEGRGSYYARYFDNRKMADGNRMNPNSNIAASKSLPLGSVAKVTNLDNGKTATVKVEDRGPYVKGRVMDVAPKVASKLHMKEKGTVPVEVKPVTVPQPDGGVKLGAGAADATPQEIQRAVTMTRELTGSADTETAAK</sequence>
<dbReference type="GO" id="GO:0071555">
    <property type="term" value="P:cell wall organization"/>
    <property type="evidence" value="ECO:0007669"/>
    <property type="project" value="UniProtKB-KW"/>
</dbReference>
<dbReference type="EC" id="4.2.2.-" evidence="3"/>
<evidence type="ECO:0000313" key="8">
    <source>
        <dbReference type="Proteomes" id="UP000239724"/>
    </source>
</evidence>
<accession>A0A2S6MV22</accession>
<protein>
    <recommendedName>
        <fullName evidence="3">Endolytic peptidoglycan transglycosylase RlpA</fullName>
        <ecNumber evidence="3">4.2.2.-</ecNumber>
    </recommendedName>
</protein>
<dbReference type="SUPFAM" id="SSF50685">
    <property type="entry name" value="Barwin-like endoglucanases"/>
    <property type="match status" value="1"/>
</dbReference>
<evidence type="ECO:0000256" key="4">
    <source>
        <dbReference type="RuleBase" id="RU003495"/>
    </source>
</evidence>
<evidence type="ECO:0000256" key="5">
    <source>
        <dbReference type="SAM" id="MobiDB-lite"/>
    </source>
</evidence>
<dbReference type="OrthoDB" id="9779128at2"/>
<evidence type="ECO:0000256" key="2">
    <source>
        <dbReference type="ARBA" id="ARBA00023316"/>
    </source>
</evidence>
<dbReference type="GO" id="GO:0000270">
    <property type="term" value="P:peptidoglycan metabolic process"/>
    <property type="evidence" value="ECO:0007669"/>
    <property type="project" value="UniProtKB-UniRule"/>
</dbReference>
<dbReference type="InterPro" id="IPR034718">
    <property type="entry name" value="RlpA"/>
</dbReference>
<dbReference type="InterPro" id="IPR009009">
    <property type="entry name" value="RlpA-like_DPBB"/>
</dbReference>
<dbReference type="EMBL" id="NHRY01000272">
    <property type="protein sequence ID" value="PPQ26211.1"/>
    <property type="molecule type" value="Genomic_DNA"/>
</dbReference>
<dbReference type="PANTHER" id="PTHR34183:SF8">
    <property type="entry name" value="ENDOLYTIC PEPTIDOGLYCAN TRANSGLYCOSYLASE RLPA-RELATED"/>
    <property type="match status" value="1"/>
</dbReference>
<proteinExistence type="inferred from homology"/>
<dbReference type="GO" id="GO:0008932">
    <property type="term" value="F:lytic endotransglycosylase activity"/>
    <property type="evidence" value="ECO:0007669"/>
    <property type="project" value="UniProtKB-UniRule"/>
</dbReference>
<organism evidence="7 8">
    <name type="scientific">Rhodopila globiformis</name>
    <name type="common">Rhodopseudomonas globiformis</name>
    <dbReference type="NCBI Taxonomy" id="1071"/>
    <lineage>
        <taxon>Bacteria</taxon>
        <taxon>Pseudomonadati</taxon>
        <taxon>Pseudomonadota</taxon>
        <taxon>Alphaproteobacteria</taxon>
        <taxon>Acetobacterales</taxon>
        <taxon>Acetobacteraceae</taxon>
        <taxon>Rhodopila</taxon>
    </lineage>
</organism>
<name>A0A2S6MV22_RHOGL</name>
<evidence type="ECO:0000256" key="3">
    <source>
        <dbReference type="HAMAP-Rule" id="MF_02071"/>
    </source>
</evidence>
<dbReference type="NCBIfam" id="TIGR00413">
    <property type="entry name" value="rlpA"/>
    <property type="match status" value="1"/>
</dbReference>
<gene>
    <name evidence="3" type="primary">rlpA</name>
    <name evidence="7" type="ORF">CCS01_30785</name>
</gene>
<dbReference type="Pfam" id="PF03330">
    <property type="entry name" value="DPBB_1"/>
    <property type="match status" value="1"/>
</dbReference>
<dbReference type="Proteomes" id="UP000239724">
    <property type="component" value="Unassembled WGS sequence"/>
</dbReference>